<evidence type="ECO:0000256" key="1">
    <source>
        <dbReference type="SAM" id="MobiDB-lite"/>
    </source>
</evidence>
<feature type="region of interest" description="Disordered" evidence="1">
    <location>
        <begin position="49"/>
        <end position="69"/>
    </location>
</feature>
<feature type="compositionally biased region" description="Basic and acidic residues" evidence="1">
    <location>
        <begin position="1"/>
        <end position="11"/>
    </location>
</feature>
<sequence length="69" mass="7295">MNDRTRYEGTRGRHQGGRAEPGPRGTWRAVCAALTVVLGPPALTAPALDQANAAPLRQPTPKTPWAPAP</sequence>
<evidence type="ECO:0000313" key="2">
    <source>
        <dbReference type="EMBL" id="MFD0314488.1"/>
    </source>
</evidence>
<dbReference type="EMBL" id="JBHTEB010000001">
    <property type="protein sequence ID" value="MFD0314488.1"/>
    <property type="molecule type" value="Genomic_DNA"/>
</dbReference>
<gene>
    <name evidence="2" type="ORF">ACFQZ6_09630</name>
</gene>
<feature type="region of interest" description="Disordered" evidence="1">
    <location>
        <begin position="1"/>
        <end position="25"/>
    </location>
</feature>
<evidence type="ECO:0000313" key="3">
    <source>
        <dbReference type="Proteomes" id="UP001597023"/>
    </source>
</evidence>
<accession>A0ABW2W4S0</accession>
<reference evidence="3" key="1">
    <citation type="journal article" date="2019" name="Int. J. Syst. Evol. Microbiol.">
        <title>The Global Catalogue of Microorganisms (GCM) 10K type strain sequencing project: providing services to taxonomists for standard genome sequencing and annotation.</title>
        <authorList>
            <consortium name="The Broad Institute Genomics Platform"/>
            <consortium name="The Broad Institute Genome Sequencing Center for Infectious Disease"/>
            <person name="Wu L."/>
            <person name="Ma J."/>
        </authorList>
    </citation>
    <scope>NUCLEOTIDE SEQUENCE [LARGE SCALE GENOMIC DNA]</scope>
    <source>
        <strain evidence="3">CGMCC 4.7400</strain>
    </source>
</reference>
<organism evidence="2 3">
    <name type="scientific">Streptomyces flavalbus</name>
    <dbReference type="NCBI Taxonomy" id="2665155"/>
    <lineage>
        <taxon>Bacteria</taxon>
        <taxon>Bacillati</taxon>
        <taxon>Actinomycetota</taxon>
        <taxon>Actinomycetes</taxon>
        <taxon>Kitasatosporales</taxon>
        <taxon>Streptomycetaceae</taxon>
        <taxon>Streptomyces</taxon>
    </lineage>
</organism>
<keyword evidence="3" id="KW-1185">Reference proteome</keyword>
<dbReference type="RefSeq" id="WP_381606663.1">
    <property type="nucleotide sequence ID" value="NZ_JBHTEB010000001.1"/>
</dbReference>
<name>A0ABW2W4S0_9ACTN</name>
<protein>
    <submittedName>
        <fullName evidence="2">Uncharacterized protein</fullName>
    </submittedName>
</protein>
<dbReference type="Proteomes" id="UP001597023">
    <property type="component" value="Unassembled WGS sequence"/>
</dbReference>
<proteinExistence type="predicted"/>
<comment type="caution">
    <text evidence="2">The sequence shown here is derived from an EMBL/GenBank/DDBJ whole genome shotgun (WGS) entry which is preliminary data.</text>
</comment>